<dbReference type="Proteomes" id="UP001056120">
    <property type="component" value="Linkage Group LG12"/>
</dbReference>
<keyword evidence="2" id="KW-1185">Reference proteome</keyword>
<sequence length="183" mass="20822">MEAATTTNNHRVAAEEEQYDGASNTVAIHNQVKKIKQELENTKHPATNEQSDIKSVLREVSKSQKRCRSPLGIAGRPISVFICILPWQQSKLSKIWDRLYNSGDREYNISGIVFIRSWIEALTHSRLKSNIHIKQVEKLVRTLMVEEKGKEMKKMAKIEDLLDLLHHHRSSSSSSSSSSSINE</sequence>
<name>A0ACB9HJW0_9ASTR</name>
<reference evidence="1 2" key="2">
    <citation type="journal article" date="2022" name="Mol. Ecol. Resour.">
        <title>The genomes of chicory, endive, great burdock and yacon provide insights into Asteraceae paleo-polyploidization history and plant inulin production.</title>
        <authorList>
            <person name="Fan W."/>
            <person name="Wang S."/>
            <person name="Wang H."/>
            <person name="Wang A."/>
            <person name="Jiang F."/>
            <person name="Liu H."/>
            <person name="Zhao H."/>
            <person name="Xu D."/>
            <person name="Zhang Y."/>
        </authorList>
    </citation>
    <scope>NUCLEOTIDE SEQUENCE [LARGE SCALE GENOMIC DNA]</scope>
    <source>
        <strain evidence="2">cv. Yunnan</strain>
        <tissue evidence="1">Leaves</tissue>
    </source>
</reference>
<accession>A0ACB9HJW0</accession>
<gene>
    <name evidence="1" type="ORF">L1987_38758</name>
</gene>
<proteinExistence type="predicted"/>
<reference evidence="2" key="1">
    <citation type="journal article" date="2022" name="Mol. Ecol. Resour.">
        <title>The genomes of chicory, endive, great burdock and yacon provide insights into Asteraceae palaeo-polyploidization history and plant inulin production.</title>
        <authorList>
            <person name="Fan W."/>
            <person name="Wang S."/>
            <person name="Wang H."/>
            <person name="Wang A."/>
            <person name="Jiang F."/>
            <person name="Liu H."/>
            <person name="Zhao H."/>
            <person name="Xu D."/>
            <person name="Zhang Y."/>
        </authorList>
    </citation>
    <scope>NUCLEOTIDE SEQUENCE [LARGE SCALE GENOMIC DNA]</scope>
    <source>
        <strain evidence="2">cv. Yunnan</strain>
    </source>
</reference>
<dbReference type="EMBL" id="CM042029">
    <property type="protein sequence ID" value="KAI3796094.1"/>
    <property type="molecule type" value="Genomic_DNA"/>
</dbReference>
<organism evidence="1 2">
    <name type="scientific">Smallanthus sonchifolius</name>
    <dbReference type="NCBI Taxonomy" id="185202"/>
    <lineage>
        <taxon>Eukaryota</taxon>
        <taxon>Viridiplantae</taxon>
        <taxon>Streptophyta</taxon>
        <taxon>Embryophyta</taxon>
        <taxon>Tracheophyta</taxon>
        <taxon>Spermatophyta</taxon>
        <taxon>Magnoliopsida</taxon>
        <taxon>eudicotyledons</taxon>
        <taxon>Gunneridae</taxon>
        <taxon>Pentapetalae</taxon>
        <taxon>asterids</taxon>
        <taxon>campanulids</taxon>
        <taxon>Asterales</taxon>
        <taxon>Asteraceae</taxon>
        <taxon>Asteroideae</taxon>
        <taxon>Heliantheae alliance</taxon>
        <taxon>Millerieae</taxon>
        <taxon>Smallanthus</taxon>
    </lineage>
</organism>
<evidence type="ECO:0000313" key="1">
    <source>
        <dbReference type="EMBL" id="KAI3796094.1"/>
    </source>
</evidence>
<protein>
    <submittedName>
        <fullName evidence="1">Uncharacterized protein</fullName>
    </submittedName>
</protein>
<evidence type="ECO:0000313" key="2">
    <source>
        <dbReference type="Proteomes" id="UP001056120"/>
    </source>
</evidence>
<comment type="caution">
    <text evidence="1">The sequence shown here is derived from an EMBL/GenBank/DDBJ whole genome shotgun (WGS) entry which is preliminary data.</text>
</comment>